<evidence type="ECO:0000256" key="2">
    <source>
        <dbReference type="ARBA" id="ARBA00022448"/>
    </source>
</evidence>
<reference evidence="9 10" key="1">
    <citation type="submission" date="2016-04" db="EMBL/GenBank/DDBJ databases">
        <title>Complete genome sequence and analysis of deep-sea sediment isolate, Amycolatopsis sp. WP1.</title>
        <authorList>
            <person name="Wang H."/>
            <person name="Chen S."/>
            <person name="Wu Q."/>
        </authorList>
    </citation>
    <scope>NUCLEOTIDE SEQUENCE [LARGE SCALE GENOMIC DNA]</scope>
    <source>
        <strain evidence="9 10">WP1</strain>
    </source>
</reference>
<dbReference type="InterPro" id="IPR020846">
    <property type="entry name" value="MFS_dom"/>
</dbReference>
<dbReference type="KEGG" id="aab:A4R43_25360"/>
<dbReference type="SUPFAM" id="SSF103473">
    <property type="entry name" value="MFS general substrate transporter"/>
    <property type="match status" value="1"/>
</dbReference>
<feature type="transmembrane region" description="Helical" evidence="7">
    <location>
        <begin position="310"/>
        <end position="328"/>
    </location>
</feature>
<feature type="transmembrane region" description="Helical" evidence="7">
    <location>
        <begin position="46"/>
        <end position="69"/>
    </location>
</feature>
<feature type="transmembrane region" description="Helical" evidence="7">
    <location>
        <begin position="287"/>
        <end position="304"/>
    </location>
</feature>
<dbReference type="OrthoDB" id="145388at2"/>
<gene>
    <name evidence="9" type="ORF">A4R43_25360</name>
</gene>
<protein>
    <submittedName>
        <fullName evidence="9">Transporter</fullName>
    </submittedName>
</protein>
<dbReference type="PANTHER" id="PTHR23513:SF6">
    <property type="entry name" value="MAJOR FACILITATOR SUPERFAMILY ASSOCIATED DOMAIN-CONTAINING PROTEIN"/>
    <property type="match status" value="1"/>
</dbReference>
<feature type="domain" description="Major facilitator superfamily (MFS) profile" evidence="8">
    <location>
        <begin position="1"/>
        <end position="400"/>
    </location>
</feature>
<sequence>MSVQAPPHLRNEWSLLVFTATTNLADAVTKVALPLLAASLTRSPTLVAGVATMLSLPWLLTALHVGVLVDRLNRRSLMLAAELARLASIGVAFAAYLTGTTSLPLIFGVAGVLGVAEVVALTAGASIIPAAVAPIRRHKATARITAVEYLCNGFLGAPVGGFLVAAGAGLALGVTGLVYAAGALLLLVLAGNFAAKPAERRSVHLEIRDGLNFLWQHRVLRTMALLVAVMAGAWHAWLAILPLYAVAPGPLGLDARGYGLLLTCLGAGGVLGALVVGPVNRLIGRRWAMFADLVGSFLLVAVPAVWHTGWAVGAAAFAAGVGGTMWTVNARLLGQELVPDHLLGRFNAAYRLVSWGAAPVAAALAGVLAELAGFGVAFGFFAALGALTIIPFFRVMTAEALR</sequence>
<keyword evidence="5 7" id="KW-1133">Transmembrane helix</keyword>
<dbReference type="GO" id="GO:0022857">
    <property type="term" value="F:transmembrane transporter activity"/>
    <property type="evidence" value="ECO:0007669"/>
    <property type="project" value="InterPro"/>
</dbReference>
<keyword evidence="4 7" id="KW-0812">Transmembrane</keyword>
<dbReference type="PROSITE" id="PS50850">
    <property type="entry name" value="MFS"/>
    <property type="match status" value="1"/>
</dbReference>
<keyword evidence="10" id="KW-1185">Reference proteome</keyword>
<dbReference type="Gene3D" id="1.20.1250.20">
    <property type="entry name" value="MFS general substrate transporter like domains"/>
    <property type="match status" value="1"/>
</dbReference>
<feature type="transmembrane region" description="Helical" evidence="7">
    <location>
        <begin position="149"/>
        <end position="171"/>
    </location>
</feature>
<evidence type="ECO:0000256" key="6">
    <source>
        <dbReference type="ARBA" id="ARBA00023136"/>
    </source>
</evidence>
<evidence type="ECO:0000256" key="5">
    <source>
        <dbReference type="ARBA" id="ARBA00022989"/>
    </source>
</evidence>
<name>A0A344LBI1_9PSEU</name>
<feature type="transmembrane region" description="Helical" evidence="7">
    <location>
        <begin position="223"/>
        <end position="245"/>
    </location>
</feature>
<keyword evidence="3" id="KW-1003">Cell membrane</keyword>
<evidence type="ECO:0000256" key="4">
    <source>
        <dbReference type="ARBA" id="ARBA00022692"/>
    </source>
</evidence>
<feature type="transmembrane region" description="Helical" evidence="7">
    <location>
        <begin position="374"/>
        <end position="393"/>
    </location>
</feature>
<feature type="transmembrane region" description="Helical" evidence="7">
    <location>
        <begin position="177"/>
        <end position="195"/>
    </location>
</feature>
<dbReference type="Proteomes" id="UP000250434">
    <property type="component" value="Chromosome"/>
</dbReference>
<evidence type="ECO:0000313" key="10">
    <source>
        <dbReference type="Proteomes" id="UP000250434"/>
    </source>
</evidence>
<dbReference type="InterPro" id="IPR010290">
    <property type="entry name" value="TM_effector"/>
</dbReference>
<dbReference type="Pfam" id="PF05977">
    <property type="entry name" value="MFS_3"/>
    <property type="match status" value="1"/>
</dbReference>
<feature type="transmembrane region" description="Helical" evidence="7">
    <location>
        <begin position="103"/>
        <end position="128"/>
    </location>
</feature>
<evidence type="ECO:0000256" key="7">
    <source>
        <dbReference type="SAM" id="Phobius"/>
    </source>
</evidence>
<dbReference type="PANTHER" id="PTHR23513">
    <property type="entry name" value="INTEGRAL MEMBRANE EFFLUX PROTEIN-RELATED"/>
    <property type="match status" value="1"/>
</dbReference>
<proteinExistence type="predicted"/>
<evidence type="ECO:0000256" key="1">
    <source>
        <dbReference type="ARBA" id="ARBA00004651"/>
    </source>
</evidence>
<evidence type="ECO:0000313" key="9">
    <source>
        <dbReference type="EMBL" id="AXB45405.1"/>
    </source>
</evidence>
<dbReference type="AlphaFoldDB" id="A0A344LBI1"/>
<keyword evidence="2" id="KW-0813">Transport</keyword>
<feature type="transmembrane region" description="Helical" evidence="7">
    <location>
        <begin position="349"/>
        <end position="368"/>
    </location>
</feature>
<dbReference type="RefSeq" id="WP_113694641.1">
    <property type="nucleotide sequence ID" value="NZ_CP015163.1"/>
</dbReference>
<feature type="transmembrane region" description="Helical" evidence="7">
    <location>
        <begin position="257"/>
        <end position="275"/>
    </location>
</feature>
<dbReference type="InterPro" id="IPR036259">
    <property type="entry name" value="MFS_trans_sf"/>
</dbReference>
<dbReference type="EMBL" id="CP015163">
    <property type="protein sequence ID" value="AXB45405.1"/>
    <property type="molecule type" value="Genomic_DNA"/>
</dbReference>
<organism evidence="9 10">
    <name type="scientific">Amycolatopsis albispora</name>
    <dbReference type="NCBI Taxonomy" id="1804986"/>
    <lineage>
        <taxon>Bacteria</taxon>
        <taxon>Bacillati</taxon>
        <taxon>Actinomycetota</taxon>
        <taxon>Actinomycetes</taxon>
        <taxon>Pseudonocardiales</taxon>
        <taxon>Pseudonocardiaceae</taxon>
        <taxon>Amycolatopsis</taxon>
    </lineage>
</organism>
<evidence type="ECO:0000259" key="8">
    <source>
        <dbReference type="PROSITE" id="PS50850"/>
    </source>
</evidence>
<comment type="subcellular location">
    <subcellularLocation>
        <location evidence="1">Cell membrane</location>
        <topology evidence="1">Multi-pass membrane protein</topology>
    </subcellularLocation>
</comment>
<accession>A0A344LBI1</accession>
<evidence type="ECO:0000256" key="3">
    <source>
        <dbReference type="ARBA" id="ARBA00022475"/>
    </source>
</evidence>
<dbReference type="CDD" id="cd06173">
    <property type="entry name" value="MFS_MefA_like"/>
    <property type="match status" value="1"/>
</dbReference>
<keyword evidence="6 7" id="KW-0472">Membrane</keyword>
<dbReference type="GO" id="GO:0005886">
    <property type="term" value="C:plasma membrane"/>
    <property type="evidence" value="ECO:0007669"/>
    <property type="project" value="UniProtKB-SubCell"/>
</dbReference>